<dbReference type="SUPFAM" id="SSF55785">
    <property type="entry name" value="PYP-like sensor domain (PAS domain)"/>
    <property type="match status" value="3"/>
</dbReference>
<gene>
    <name evidence="8" type="ORF">CV102_16420</name>
</gene>
<dbReference type="Gene3D" id="3.30.450.20">
    <property type="entry name" value="PAS domain"/>
    <property type="match status" value="3"/>
</dbReference>
<dbReference type="SMART" id="SM00091">
    <property type="entry name" value="PAS"/>
    <property type="match status" value="3"/>
</dbReference>
<dbReference type="InterPro" id="IPR035965">
    <property type="entry name" value="PAS-like_dom_sf"/>
</dbReference>
<evidence type="ECO:0000256" key="2">
    <source>
        <dbReference type="ARBA" id="ARBA00022777"/>
    </source>
</evidence>
<dbReference type="NCBIfam" id="TIGR00229">
    <property type="entry name" value="sensory_box"/>
    <property type="match status" value="1"/>
</dbReference>
<dbReference type="Gene3D" id="3.40.50.2300">
    <property type="match status" value="1"/>
</dbReference>
<keyword evidence="4" id="KW-0804">Transcription</keyword>
<accession>A0A8J8TRG9</accession>
<dbReference type="SUPFAM" id="SSF52172">
    <property type="entry name" value="CheY-like"/>
    <property type="match status" value="1"/>
</dbReference>
<name>A0A8J8TRG9_9EURY</name>
<organism evidence="8 9">
    <name type="scientific">Natronococcus pandeyae</name>
    <dbReference type="NCBI Taxonomy" id="2055836"/>
    <lineage>
        <taxon>Archaea</taxon>
        <taxon>Methanobacteriati</taxon>
        <taxon>Methanobacteriota</taxon>
        <taxon>Stenosarchaea group</taxon>
        <taxon>Halobacteria</taxon>
        <taxon>Halobacteriales</taxon>
        <taxon>Natrialbaceae</taxon>
        <taxon>Natronococcus</taxon>
    </lineage>
</organism>
<evidence type="ECO:0000313" key="8">
    <source>
        <dbReference type="EMBL" id="TYL37552.1"/>
    </source>
</evidence>
<dbReference type="Pfam" id="PF04967">
    <property type="entry name" value="HTH_10"/>
    <property type="match status" value="1"/>
</dbReference>
<keyword evidence="3" id="KW-0805">Transcription regulation</keyword>
<dbReference type="SMART" id="SM00065">
    <property type="entry name" value="GAF"/>
    <property type="match status" value="1"/>
</dbReference>
<comment type="caution">
    <text evidence="8">The sequence shown here is derived from an EMBL/GenBank/DDBJ whole genome shotgun (WGS) entry which is preliminary data.</text>
</comment>
<dbReference type="PANTHER" id="PTHR34236:SF1">
    <property type="entry name" value="DIMETHYL SULFOXIDE REDUCTASE TRANSCRIPTIONAL ACTIVATOR"/>
    <property type="match status" value="1"/>
</dbReference>
<keyword evidence="1" id="KW-0808">Transferase</keyword>
<dbReference type="InterPro" id="IPR001789">
    <property type="entry name" value="Sig_transdc_resp-reg_receiver"/>
</dbReference>
<feature type="domain" description="PAS" evidence="7">
    <location>
        <begin position="136"/>
        <end position="206"/>
    </location>
</feature>
<sequence length="1043" mass="113416">MPGEATTVVDPVLRVLVVGDSRRIDAVMDALSTQFDSVSLVRERTSSNAIARLESVDVHCAVCAFDGSDGRSTVDRLRERDESLPIVAIADEHAAERAIESGATDVVTPDEPDPVVAARVRSAAERERYRLAAESSASEYRSILEGSNAVVWVLDAEGEITYASPAVESRFGVTTDELEGRRPTWLVHPDDRDDVGHALETISSGPFGATERVTVRLRHADETWRVTDLCAVNRLEDPLVSGVVVTVTSTSPDRLPADDARESLNRLDDALFALGPQWELRYANDAATALLDGEPKPGTVVWDVLPETVRPTVAERLQEARTTESAVAFETAHPDLEGPLRIRAFPSDRGVTVYAHESTEAEESGATTDRDRLALLESVVDALEDGIVVLEGSAIALANATLFELTGADTLVGRGVEDLFDDELAAAVRERGRSSVVRWMDPIPGDLVVGDRRPVDVFVAPIPDDDRTLCIVRDRRRSSAGALSALEEAVASIRDADSRSTVRQTVADTALELTGAEFAGFYLVDEAALRPAAVATRDPSSTDLPSVDRSVVPVESIRDGGASIHDRRPLESFLSRSGVRAEQIVTVPVGDGVLFATSTEPLAFDPVDLGPLETLAGIAAVALDELERASRERERRRETAALETALDRLRQLRSIERELLRATTREGIDRRLCEGLASLELDDGSVELAWVGDAARGGETIRPRELAGDGETYLESVSISRDPSVGDPTGRTAATVEPTLVEAIADGTDEPWRERALEQGFRSALSVPLVLDDFLYGTLTVYANEPNAFDERSRRAIEHLAAVGASVIGAIETRTALLSDDVTELELVIRDESEPLSSVATRLDRPLEVRSVVPRSSGGSVVFATVAAGDPESIADALAGVEVVESVRPVGERADDTLVELVLEESSIATAVADHGGVVRTLTPTDDRVRLVLELSGTVDVRSFVRMLERRYPSTELVARRERERSFEDEHTFGAALQERLSERQRWTLEAAYYGGFFEWPRESTGEEIADSLDVSQPTFSRHVRIAQRKLFSLLFEEFDAFE</sequence>
<keyword evidence="2 8" id="KW-0418">Kinase</keyword>
<comment type="caution">
    <text evidence="5">Lacks conserved residue(s) required for the propagation of feature annotation.</text>
</comment>
<dbReference type="RefSeq" id="WP_148859080.1">
    <property type="nucleotide sequence ID" value="NZ_PHNJ01000009.1"/>
</dbReference>
<dbReference type="PROSITE" id="PS50112">
    <property type="entry name" value="PAS"/>
    <property type="match status" value="1"/>
</dbReference>
<dbReference type="GO" id="GO:0000160">
    <property type="term" value="P:phosphorelay signal transduction system"/>
    <property type="evidence" value="ECO:0007669"/>
    <property type="project" value="InterPro"/>
</dbReference>
<dbReference type="PANTHER" id="PTHR34236">
    <property type="entry name" value="DIMETHYL SULFOXIDE REDUCTASE TRANSCRIPTIONAL ACTIVATOR"/>
    <property type="match status" value="1"/>
</dbReference>
<dbReference type="Pfam" id="PF13185">
    <property type="entry name" value="GAF_2"/>
    <property type="match status" value="1"/>
</dbReference>
<dbReference type="InterPro" id="IPR013656">
    <property type="entry name" value="PAS_4"/>
</dbReference>
<dbReference type="InterPro" id="IPR031803">
    <property type="entry name" value="BAT_GAF/HTH-assoc"/>
</dbReference>
<dbReference type="GO" id="GO:0006355">
    <property type="term" value="P:regulation of DNA-templated transcription"/>
    <property type="evidence" value="ECO:0007669"/>
    <property type="project" value="InterPro"/>
</dbReference>
<proteinExistence type="predicted"/>
<evidence type="ECO:0000256" key="5">
    <source>
        <dbReference type="PROSITE-ProRule" id="PRU00169"/>
    </source>
</evidence>
<dbReference type="Pfam" id="PF13188">
    <property type="entry name" value="PAS_8"/>
    <property type="match status" value="1"/>
</dbReference>
<dbReference type="Proteomes" id="UP000766904">
    <property type="component" value="Unassembled WGS sequence"/>
</dbReference>
<evidence type="ECO:0000256" key="1">
    <source>
        <dbReference type="ARBA" id="ARBA00022679"/>
    </source>
</evidence>
<keyword evidence="9" id="KW-1185">Reference proteome</keyword>
<dbReference type="SUPFAM" id="SSF55781">
    <property type="entry name" value="GAF domain-like"/>
    <property type="match status" value="2"/>
</dbReference>
<dbReference type="GO" id="GO:0016301">
    <property type="term" value="F:kinase activity"/>
    <property type="evidence" value="ECO:0007669"/>
    <property type="project" value="UniProtKB-KW"/>
</dbReference>
<evidence type="ECO:0000256" key="4">
    <source>
        <dbReference type="ARBA" id="ARBA00023163"/>
    </source>
</evidence>
<dbReference type="OrthoDB" id="186758at2157"/>
<evidence type="ECO:0000313" key="9">
    <source>
        <dbReference type="Proteomes" id="UP000766904"/>
    </source>
</evidence>
<dbReference type="InterPro" id="IPR011006">
    <property type="entry name" value="CheY-like_superfamily"/>
</dbReference>
<dbReference type="CDD" id="cd00130">
    <property type="entry name" value="PAS"/>
    <property type="match status" value="2"/>
</dbReference>
<dbReference type="EMBL" id="PHNJ01000009">
    <property type="protein sequence ID" value="TYL37552.1"/>
    <property type="molecule type" value="Genomic_DNA"/>
</dbReference>
<dbReference type="Pfam" id="PF15915">
    <property type="entry name" value="BAT"/>
    <property type="match status" value="1"/>
</dbReference>
<evidence type="ECO:0000259" key="6">
    <source>
        <dbReference type="PROSITE" id="PS50110"/>
    </source>
</evidence>
<evidence type="ECO:0000259" key="7">
    <source>
        <dbReference type="PROSITE" id="PS50112"/>
    </source>
</evidence>
<evidence type="ECO:0000256" key="3">
    <source>
        <dbReference type="ARBA" id="ARBA00023015"/>
    </source>
</evidence>
<dbReference type="InterPro" id="IPR000014">
    <property type="entry name" value="PAS"/>
</dbReference>
<dbReference type="Pfam" id="PF00989">
    <property type="entry name" value="PAS"/>
    <property type="match status" value="1"/>
</dbReference>
<feature type="domain" description="Response regulatory" evidence="6">
    <location>
        <begin position="14"/>
        <end position="124"/>
    </location>
</feature>
<dbReference type="InterPro" id="IPR029016">
    <property type="entry name" value="GAF-like_dom_sf"/>
</dbReference>
<dbReference type="InterPro" id="IPR013767">
    <property type="entry name" value="PAS_fold"/>
</dbReference>
<dbReference type="InterPro" id="IPR003018">
    <property type="entry name" value="GAF"/>
</dbReference>
<dbReference type="AlphaFoldDB" id="A0A8J8TRG9"/>
<protein>
    <submittedName>
        <fullName evidence="8">Histidine kinase</fullName>
    </submittedName>
</protein>
<dbReference type="Pfam" id="PF08448">
    <property type="entry name" value="PAS_4"/>
    <property type="match status" value="1"/>
</dbReference>
<dbReference type="Gene3D" id="3.30.450.40">
    <property type="match status" value="2"/>
</dbReference>
<reference evidence="8" key="1">
    <citation type="submission" date="2017-11" db="EMBL/GenBank/DDBJ databases">
        <authorList>
            <person name="Kajale S.C."/>
            <person name="Sharma A."/>
        </authorList>
    </citation>
    <scope>NUCLEOTIDE SEQUENCE</scope>
    <source>
        <strain evidence="8">LS1_42</strain>
    </source>
</reference>
<dbReference type="PROSITE" id="PS50110">
    <property type="entry name" value="RESPONSE_REGULATORY"/>
    <property type="match status" value="1"/>
</dbReference>
<dbReference type="InterPro" id="IPR007050">
    <property type="entry name" value="HTH_bacterioopsin"/>
</dbReference>